<reference evidence="5" key="1">
    <citation type="submission" date="2025-08" db="UniProtKB">
        <authorList>
            <consortium name="RefSeq"/>
        </authorList>
    </citation>
    <scope>IDENTIFICATION</scope>
    <source>
        <tissue evidence="5">Muscle</tissue>
    </source>
</reference>
<name>A0A6J2MM48_9CHIR</name>
<dbReference type="GeneID" id="114505540"/>
<dbReference type="Gene3D" id="1.10.287.210">
    <property type="match status" value="1"/>
</dbReference>
<dbReference type="InterPro" id="IPR018154">
    <property type="entry name" value="TLV/ENV_coat_polyprotein"/>
</dbReference>
<evidence type="ECO:0000256" key="1">
    <source>
        <dbReference type="ARBA" id="ARBA00023157"/>
    </source>
</evidence>
<dbReference type="InParanoid" id="A0A6J2MM48"/>
<keyword evidence="4" id="KW-1185">Reference proteome</keyword>
<dbReference type="Proteomes" id="UP000504628">
    <property type="component" value="Chromosome X"/>
</dbReference>
<proteinExistence type="predicted"/>
<feature type="chain" id="PRO_5026912654" evidence="3">
    <location>
        <begin position="19"/>
        <end position="545"/>
    </location>
</feature>
<sequence>MSRILEILFCTQVLSGLALKQPYVWRFYARETYEKGNNVITHTVGVVTCPNSGCRGLMTFTIKTADLESLKRWWGLSPALRLLKDQTEDYCKRWGDTYGGCPYNSCRFHSATIWDQIFPIQDPNDKEWERGVKGKIHVNIWHSGPVGDVFIVKVRKAQNPALNTIYHIQSVIGDQEKTLTRNLEGQKAVGPFSWIKLIQQGAQLLNLISPGSYNDCFLCAYLNRPPLTAVPLQQPLTVSKAQVPEPFSLQGVPLFQDSSIGALKCYGPPGSCNQTLPSSGSITSPPGTFFCCKRTLYRSVNHTILAPCYLVALAPQLILYQPGELSTLLAQERQKRAVLLPLMVGLSFATLIIGTGPGSSGLAVSLQSTKELREELNQAMDASALSMALLQRQITSLAWVAQQNRWALDLLTEETGRTCLLLQEDCCYYVNKSRIVEENIGKLKDIHRRLGSTSSPTETHSWWQSILFPILAPILGPLVILFLALTIGPCLLSTVVQQIEATVTQQAAAKILSLQRHHYWRLRPTQMESEYADYDTDARTDTSAV</sequence>
<dbReference type="OrthoDB" id="9838483at2759"/>
<dbReference type="PANTHER" id="PTHR10424">
    <property type="entry name" value="VIRAL ENVELOPE PROTEIN"/>
    <property type="match status" value="1"/>
</dbReference>
<organism evidence="4 5">
    <name type="scientific">Phyllostomus discolor</name>
    <name type="common">pale spear-nosed bat</name>
    <dbReference type="NCBI Taxonomy" id="89673"/>
    <lineage>
        <taxon>Eukaryota</taxon>
        <taxon>Metazoa</taxon>
        <taxon>Chordata</taxon>
        <taxon>Craniata</taxon>
        <taxon>Vertebrata</taxon>
        <taxon>Euteleostomi</taxon>
        <taxon>Mammalia</taxon>
        <taxon>Eutheria</taxon>
        <taxon>Laurasiatheria</taxon>
        <taxon>Chiroptera</taxon>
        <taxon>Yangochiroptera</taxon>
        <taxon>Phyllostomidae</taxon>
        <taxon>Phyllostominae</taxon>
        <taxon>Phyllostomus</taxon>
    </lineage>
</organism>
<keyword evidence="3" id="KW-0732">Signal</keyword>
<dbReference type="RefSeq" id="XP_028379200.1">
    <property type="nucleotide sequence ID" value="XM_028523399.1"/>
</dbReference>
<dbReference type="PANTHER" id="PTHR10424:SF73">
    <property type="entry name" value="ENDOGENOUS RETROVIRUS GROUP FC1 ENV POLYPROTEIN-RELATED"/>
    <property type="match status" value="1"/>
</dbReference>
<evidence type="ECO:0000313" key="5">
    <source>
        <dbReference type="RefSeq" id="XP_028379200.1"/>
    </source>
</evidence>
<keyword evidence="2" id="KW-0472">Membrane</keyword>
<protein>
    <submittedName>
        <fullName evidence="5">Endogenous retrovirus group FC1 Env polyprotein</fullName>
    </submittedName>
</protein>
<gene>
    <name evidence="5" type="primary">LOC114505540</name>
</gene>
<evidence type="ECO:0000313" key="4">
    <source>
        <dbReference type="Proteomes" id="UP000504628"/>
    </source>
</evidence>
<feature type="transmembrane region" description="Helical" evidence="2">
    <location>
        <begin position="462"/>
        <end position="485"/>
    </location>
</feature>
<keyword evidence="1" id="KW-1015">Disulfide bond</keyword>
<dbReference type="AlphaFoldDB" id="A0A6J2MM48"/>
<accession>A0A6J2MM48</accession>
<keyword evidence="2" id="KW-0812">Transmembrane</keyword>
<evidence type="ECO:0000256" key="3">
    <source>
        <dbReference type="SAM" id="SignalP"/>
    </source>
</evidence>
<feature type="signal peptide" evidence="3">
    <location>
        <begin position="1"/>
        <end position="18"/>
    </location>
</feature>
<dbReference type="SUPFAM" id="SSF58069">
    <property type="entry name" value="Virus ectodomain"/>
    <property type="match status" value="1"/>
</dbReference>
<evidence type="ECO:0000256" key="2">
    <source>
        <dbReference type="SAM" id="Phobius"/>
    </source>
</evidence>
<keyword evidence="2" id="KW-1133">Transmembrane helix</keyword>
<dbReference type="Pfam" id="PF00429">
    <property type="entry name" value="TLV_coat"/>
    <property type="match status" value="1"/>
</dbReference>
<dbReference type="KEGG" id="pdic:114505540"/>